<keyword evidence="3" id="KW-1185">Reference proteome</keyword>
<comment type="caution">
    <text evidence="2">The sequence shown here is derived from an EMBL/GenBank/DDBJ whole genome shotgun (WGS) entry which is preliminary data.</text>
</comment>
<gene>
    <name evidence="2" type="ORF">SD71_16155</name>
</gene>
<dbReference type="Proteomes" id="UP000054526">
    <property type="component" value="Unassembled WGS sequence"/>
</dbReference>
<protein>
    <submittedName>
        <fullName evidence="2">Phage portal protein</fullName>
    </submittedName>
</protein>
<sequence length="439" mass="49442">MGVRQWVISWLEAGRTKNEPDRQTDMYPYLWYGRNNNTPVMKRTPTNLRTLSESPIPRRAINVIKEEIAKLEWSVTAIDETQQESLQEACKTAENVLRKPNQTDSFRLWLEQIVEDMLVASAGASELVRAGDPQRPLRLFPVDAFSIELYANWDGKRDSNRYAQRINGQYIDLKDSELMYIRMNPRTNTPFGLSPLETVWESVNSFIAAHKSAGKQAGNSFIRKILNLGKGAQDSHVKAYRAYWNNEVQGLGQMPIIGGENPSVLDLGATDDKALFIEWQRFLIEVIAVAFGISPKKLGQTKDVNRSTADSEDDDTSATIQSIADTIAEHINNEIIDGHLKLVSAIQFKFKYATSLKDQKIKADIDAIYLDRGVDTIDEVRESKGKKAHKNKHGEVILMPSKATVIDINKTREEIDEEKAKAQSAAPKDPNAPIDENNN</sequence>
<dbReference type="InterPro" id="IPR006944">
    <property type="entry name" value="Phage/GTA_portal"/>
</dbReference>
<evidence type="ECO:0000313" key="3">
    <source>
        <dbReference type="Proteomes" id="UP000054526"/>
    </source>
</evidence>
<dbReference type="RefSeq" id="WP_041065259.1">
    <property type="nucleotide sequence ID" value="NZ_JXAL01000024.1"/>
</dbReference>
<name>A0ABR5A263_9BACL</name>
<accession>A0ABR5A263</accession>
<organism evidence="2 3">
    <name type="scientific">Cohnella kolymensis</name>
    <dbReference type="NCBI Taxonomy" id="1590652"/>
    <lineage>
        <taxon>Bacteria</taxon>
        <taxon>Bacillati</taxon>
        <taxon>Bacillota</taxon>
        <taxon>Bacilli</taxon>
        <taxon>Bacillales</taxon>
        <taxon>Paenibacillaceae</taxon>
        <taxon>Cohnella</taxon>
    </lineage>
</organism>
<proteinExistence type="predicted"/>
<evidence type="ECO:0000256" key="1">
    <source>
        <dbReference type="SAM" id="MobiDB-lite"/>
    </source>
</evidence>
<dbReference type="EMBL" id="JXAL01000024">
    <property type="protein sequence ID" value="KIL35158.1"/>
    <property type="molecule type" value="Genomic_DNA"/>
</dbReference>
<dbReference type="Pfam" id="PF04860">
    <property type="entry name" value="Phage_portal"/>
    <property type="match status" value="1"/>
</dbReference>
<evidence type="ECO:0000313" key="2">
    <source>
        <dbReference type="EMBL" id="KIL35158.1"/>
    </source>
</evidence>
<reference evidence="2 3" key="1">
    <citation type="submission" date="2014-12" db="EMBL/GenBank/DDBJ databases">
        <title>Draft genome sequence of Cohnella kolymensis strain B-2846.</title>
        <authorList>
            <person name="Karlyshev A.V."/>
            <person name="Kudryashova E.B."/>
        </authorList>
    </citation>
    <scope>NUCLEOTIDE SEQUENCE [LARGE SCALE GENOMIC DNA]</scope>
    <source>
        <strain evidence="2 3">VKM B-2846</strain>
    </source>
</reference>
<feature type="region of interest" description="Disordered" evidence="1">
    <location>
        <begin position="415"/>
        <end position="439"/>
    </location>
</feature>